<feature type="region of interest" description="Disordered" evidence="1">
    <location>
        <begin position="388"/>
        <end position="452"/>
    </location>
</feature>
<evidence type="ECO:0000313" key="3">
    <source>
        <dbReference type="Proteomes" id="UP000689195"/>
    </source>
</evidence>
<accession>A0A8S1VXB4</accession>
<protein>
    <submittedName>
        <fullName evidence="2">Uncharacterized protein</fullName>
    </submittedName>
</protein>
<dbReference type="OrthoDB" id="299478at2759"/>
<feature type="compositionally biased region" description="Basic and acidic residues" evidence="1">
    <location>
        <begin position="432"/>
        <end position="446"/>
    </location>
</feature>
<dbReference type="EMBL" id="CAJJDO010000078">
    <property type="protein sequence ID" value="CAD8182414.1"/>
    <property type="molecule type" value="Genomic_DNA"/>
</dbReference>
<feature type="region of interest" description="Disordered" evidence="1">
    <location>
        <begin position="187"/>
        <end position="210"/>
    </location>
</feature>
<reference evidence="2" key="1">
    <citation type="submission" date="2021-01" db="EMBL/GenBank/DDBJ databases">
        <authorList>
            <consortium name="Genoscope - CEA"/>
            <person name="William W."/>
        </authorList>
    </citation>
    <scope>NUCLEOTIDE SEQUENCE</scope>
</reference>
<evidence type="ECO:0000256" key="1">
    <source>
        <dbReference type="SAM" id="MobiDB-lite"/>
    </source>
</evidence>
<feature type="compositionally biased region" description="Basic and acidic residues" evidence="1">
    <location>
        <begin position="283"/>
        <end position="295"/>
    </location>
</feature>
<name>A0A8S1VXB4_9CILI</name>
<dbReference type="Proteomes" id="UP000689195">
    <property type="component" value="Unassembled WGS sequence"/>
</dbReference>
<comment type="caution">
    <text evidence="2">The sequence shown here is derived from an EMBL/GenBank/DDBJ whole genome shotgun (WGS) entry which is preliminary data.</text>
</comment>
<organism evidence="2 3">
    <name type="scientific">Paramecium pentaurelia</name>
    <dbReference type="NCBI Taxonomy" id="43138"/>
    <lineage>
        <taxon>Eukaryota</taxon>
        <taxon>Sar</taxon>
        <taxon>Alveolata</taxon>
        <taxon>Ciliophora</taxon>
        <taxon>Intramacronucleata</taxon>
        <taxon>Oligohymenophorea</taxon>
        <taxon>Peniculida</taxon>
        <taxon>Parameciidae</taxon>
        <taxon>Paramecium</taxon>
    </lineage>
</organism>
<evidence type="ECO:0000313" key="2">
    <source>
        <dbReference type="EMBL" id="CAD8182414.1"/>
    </source>
</evidence>
<gene>
    <name evidence="2" type="ORF">PPENT_87.1.T0780197</name>
</gene>
<sequence length="452" mass="52065">MSEIEQLTQQKQEIEKSQAILNQWVQLKKNLSSKFKNPAEAFKSLCKEGKDVLAIEDFGDYAKGLDLTQVFKDITLNDENFSKVWEQWEYKQKQNDHKLQIINEKLQLLTMLDNGEMPKEASRGLDAAPNKRVQPIETLEKLQEKLDNLVNEGQKQKEKQDVIQNEQDCFAQFLAKKSEIKSSELQVTKLQQKNNEEEQGTNPSKAKRSYIDSTPAYSRNKAAFGSSGNLLQSSLQNKGSLGNSQLSVKSSFIVESQIQISPQKAAQNLRNYASNPQQQLKSPYEERQLQEERKSQKANRMKGDLQSYISELFQNEKEQRQQIRTYDKPNSQGLAGFVTSKRLYQNASNKQSFVDTDSQNVSKRVQSIRYKLDDFQSQKLAQYSYVPRTVPDWTPDRPVRLSNPKPKQNSGKQISPKYTPGNTHRLNLNYLKQEKEKDSHEQKQEEQPSANC</sequence>
<feature type="region of interest" description="Disordered" evidence="1">
    <location>
        <begin position="274"/>
        <end position="301"/>
    </location>
</feature>
<dbReference type="AlphaFoldDB" id="A0A8S1VXB4"/>
<proteinExistence type="predicted"/>
<keyword evidence="3" id="KW-1185">Reference proteome</keyword>